<proteinExistence type="predicted"/>
<dbReference type="EMBL" id="UGTP01000001">
    <property type="protein sequence ID" value="SUC13228.1"/>
    <property type="molecule type" value="Genomic_DNA"/>
</dbReference>
<evidence type="ECO:0000259" key="1">
    <source>
        <dbReference type="Pfam" id="PF00483"/>
    </source>
</evidence>
<dbReference type="GeneID" id="78571508"/>
<dbReference type="InterPro" id="IPR051161">
    <property type="entry name" value="Mannose-6P_isomerase_type2"/>
</dbReference>
<dbReference type="SUPFAM" id="SSF53448">
    <property type="entry name" value="Nucleotide-diphospho-sugar transferases"/>
    <property type="match status" value="1"/>
</dbReference>
<dbReference type="AlphaFoldDB" id="A0A379F3L8"/>
<feature type="domain" description="Nucleotidyl transferase" evidence="1">
    <location>
        <begin position="11"/>
        <end position="288"/>
    </location>
</feature>
<evidence type="ECO:0000313" key="2">
    <source>
        <dbReference type="EMBL" id="SUC13228.1"/>
    </source>
</evidence>
<dbReference type="PANTHER" id="PTHR46390">
    <property type="entry name" value="MANNOSE-1-PHOSPHATE GUANYLYLTRANSFERASE"/>
    <property type="match status" value="1"/>
</dbReference>
<dbReference type="InterPro" id="IPR029044">
    <property type="entry name" value="Nucleotide-diphossugar_trans"/>
</dbReference>
<name>A0A379F3L8_9BACT</name>
<keyword evidence="2" id="KW-0808">Transferase</keyword>
<dbReference type="InterPro" id="IPR005835">
    <property type="entry name" value="NTP_transferase_dom"/>
</dbReference>
<evidence type="ECO:0000313" key="3">
    <source>
        <dbReference type="Proteomes" id="UP000254235"/>
    </source>
</evidence>
<dbReference type="GO" id="GO:0004475">
    <property type="term" value="F:mannose-1-phosphate guanylyltransferase (GTP) activity"/>
    <property type="evidence" value="ECO:0007669"/>
    <property type="project" value="UniProtKB-EC"/>
</dbReference>
<keyword evidence="2" id="KW-0548">Nucleotidyltransferase</keyword>
<accession>A0A379F3L8</accession>
<dbReference type="EC" id="2.7.7.13" evidence="2"/>
<dbReference type="SUPFAM" id="SSF159283">
    <property type="entry name" value="Guanosine diphospho-D-mannose pyrophosphorylase/mannose-6-phosphate isomerase linker domain"/>
    <property type="match status" value="1"/>
</dbReference>
<protein>
    <submittedName>
        <fullName evidence="2">Mannose-1-phosphate guanylyltransferase rfbM</fullName>
        <ecNumber evidence="2">2.7.7.13</ecNumber>
    </submittedName>
</protein>
<dbReference type="Gene3D" id="3.90.550.10">
    <property type="entry name" value="Spore Coat Polysaccharide Biosynthesis Protein SpsA, Chain A"/>
    <property type="match status" value="1"/>
</dbReference>
<reference evidence="2 3" key="1">
    <citation type="submission" date="2018-06" db="EMBL/GenBank/DDBJ databases">
        <authorList>
            <consortium name="Pathogen Informatics"/>
            <person name="Doyle S."/>
        </authorList>
    </citation>
    <scope>NUCLEOTIDE SEQUENCE [LARGE SCALE GENOMIC DNA]</scope>
    <source>
        <strain evidence="2 3">NCTC13043</strain>
    </source>
</reference>
<sequence length="364" mass="40817">MEIANNNSYCVILAGGKGKRLWPVSREKYPKQFIDFFSEGRTQLQQTFDRFINIVPKDNIFVVTSDIYHDIVREQLPEVSKNNIIVEPVYRSTAPSVAWATRCIAKRNCHANVIITPSDQSILNHKLFTNGILEGLNFVSTHNCLLAIGVQPTRAETAYGYIQKGNESTVGNIYKVKAFTEKPDAAFAQMFVDSNEWLWNTGMYVGNVQCLKSNLHQCLSVAQIDFDASPQEIDSADDETYAKTIFPAFPNMSIDYGILEKSADVHVLKCNFGWVDLGTWHGMYESKSRTKGDNVVANGDVLFDDSSNNIVRLPNNKFAVLNGLDGYIVAEEGNVLLVCKKENSSALIRKYVNEAQIKKGEEFI</sequence>
<dbReference type="GO" id="GO:0009298">
    <property type="term" value="P:GDP-mannose biosynthetic process"/>
    <property type="evidence" value="ECO:0007669"/>
    <property type="project" value="TreeGrafter"/>
</dbReference>
<dbReference type="OrthoDB" id="9806359at2"/>
<gene>
    <name evidence="2" type="primary">rfbM</name>
    <name evidence="2" type="ORF">NCTC13043_01854</name>
</gene>
<organism evidence="2 3">
    <name type="scientific">Prevotella pallens</name>
    <dbReference type="NCBI Taxonomy" id="60133"/>
    <lineage>
        <taxon>Bacteria</taxon>
        <taxon>Pseudomonadati</taxon>
        <taxon>Bacteroidota</taxon>
        <taxon>Bacteroidia</taxon>
        <taxon>Bacteroidales</taxon>
        <taxon>Prevotellaceae</taxon>
        <taxon>Prevotella</taxon>
    </lineage>
</organism>
<dbReference type="Proteomes" id="UP000254235">
    <property type="component" value="Unassembled WGS sequence"/>
</dbReference>
<dbReference type="Pfam" id="PF00483">
    <property type="entry name" value="NTP_transferase"/>
    <property type="match status" value="1"/>
</dbReference>
<dbReference type="InterPro" id="IPR049577">
    <property type="entry name" value="GMPP_N"/>
</dbReference>
<dbReference type="PANTHER" id="PTHR46390:SF1">
    <property type="entry name" value="MANNOSE-1-PHOSPHATE GUANYLYLTRANSFERASE"/>
    <property type="match status" value="1"/>
</dbReference>
<dbReference type="CDD" id="cd02509">
    <property type="entry name" value="GDP-M1P_Guanylyltransferase"/>
    <property type="match status" value="1"/>
</dbReference>
<dbReference type="RefSeq" id="WP_115083771.1">
    <property type="nucleotide sequence ID" value="NZ_JABZTQ010000007.1"/>
</dbReference>